<protein>
    <submittedName>
        <fullName evidence="2">Uncharacterized protein</fullName>
    </submittedName>
</protein>
<accession>A0A5N6F5G2</accession>
<keyword evidence="3" id="KW-1185">Reference proteome</keyword>
<name>A0A5N6F5G2_9EURO</name>
<proteinExistence type="predicted"/>
<evidence type="ECO:0000313" key="3">
    <source>
        <dbReference type="Proteomes" id="UP000326799"/>
    </source>
</evidence>
<evidence type="ECO:0000313" key="2">
    <source>
        <dbReference type="EMBL" id="KAB8224100.1"/>
    </source>
</evidence>
<reference evidence="2 3" key="1">
    <citation type="submission" date="2019-04" db="EMBL/GenBank/DDBJ databases">
        <title>Fungal friends and foes A comparative genomics study of 23 Aspergillus species from section Flavi.</title>
        <authorList>
            <consortium name="DOE Joint Genome Institute"/>
            <person name="Kjaerbolling I."/>
            <person name="Vesth T.C."/>
            <person name="Frisvad J.C."/>
            <person name="Nybo J.L."/>
            <person name="Theobald S."/>
            <person name="Kildgaard S."/>
            <person name="Petersen T.I."/>
            <person name="Kuo A."/>
            <person name="Sato A."/>
            <person name="Lyhne E.K."/>
            <person name="Kogle M.E."/>
            <person name="Wiebenga A."/>
            <person name="Kun R.S."/>
            <person name="Lubbers R.J."/>
            <person name="Makela M.R."/>
            <person name="Barry K."/>
            <person name="Chovatia M."/>
            <person name="Clum A."/>
            <person name="Daum C."/>
            <person name="Haridas S."/>
            <person name="He G."/>
            <person name="LaButti K."/>
            <person name="Lipzen A."/>
            <person name="Mondo S."/>
            <person name="Pangilinan J."/>
            <person name="Riley R."/>
            <person name="Salamov A."/>
            <person name="Simmons B.A."/>
            <person name="Magnuson J.K."/>
            <person name="Henrissat B."/>
            <person name="Mortensen U.H."/>
            <person name="Larsen T.O."/>
            <person name="De vries R.P."/>
            <person name="Grigoriev I.V."/>
            <person name="Machida M."/>
            <person name="Baker S.E."/>
            <person name="Andersen M.R."/>
        </authorList>
    </citation>
    <scope>NUCLEOTIDE SEQUENCE [LARGE SCALE GENOMIC DNA]</scope>
    <source>
        <strain evidence="2 3">CBS 126849</strain>
    </source>
</reference>
<gene>
    <name evidence="2" type="ORF">BDV33DRAFT_11244</name>
</gene>
<dbReference type="Proteomes" id="UP000326799">
    <property type="component" value="Unassembled WGS sequence"/>
</dbReference>
<evidence type="ECO:0000256" key="1">
    <source>
        <dbReference type="SAM" id="MobiDB-lite"/>
    </source>
</evidence>
<feature type="region of interest" description="Disordered" evidence="1">
    <location>
        <begin position="1"/>
        <end position="20"/>
    </location>
</feature>
<dbReference type="EMBL" id="ML733401">
    <property type="protein sequence ID" value="KAB8224100.1"/>
    <property type="molecule type" value="Genomic_DNA"/>
</dbReference>
<organism evidence="2 3">
    <name type="scientific">Aspergillus novoparasiticus</name>
    <dbReference type="NCBI Taxonomy" id="986946"/>
    <lineage>
        <taxon>Eukaryota</taxon>
        <taxon>Fungi</taxon>
        <taxon>Dikarya</taxon>
        <taxon>Ascomycota</taxon>
        <taxon>Pezizomycotina</taxon>
        <taxon>Eurotiomycetes</taxon>
        <taxon>Eurotiomycetidae</taxon>
        <taxon>Eurotiales</taxon>
        <taxon>Aspergillaceae</taxon>
        <taxon>Aspergillus</taxon>
        <taxon>Aspergillus subgen. Circumdati</taxon>
    </lineage>
</organism>
<sequence>MANINRERRWKKLGKSRSEEGVKRAVHSVGPWTVTLLTLWGTGIEKWRKKKNRGTTSTSILVTRAEKPTVWRLQS</sequence>
<dbReference type="AlphaFoldDB" id="A0A5N6F5G2"/>